<dbReference type="PANTHER" id="PTHR32060">
    <property type="entry name" value="TAIL-SPECIFIC PROTEASE"/>
    <property type="match status" value="1"/>
</dbReference>
<dbReference type="SMART" id="SM00245">
    <property type="entry name" value="TSPc"/>
    <property type="match status" value="1"/>
</dbReference>
<feature type="domain" description="PDZ" evidence="1">
    <location>
        <begin position="82"/>
        <end position="133"/>
    </location>
</feature>
<dbReference type="GO" id="GO:0004175">
    <property type="term" value="F:endopeptidase activity"/>
    <property type="evidence" value="ECO:0007669"/>
    <property type="project" value="TreeGrafter"/>
</dbReference>
<dbReference type="PROSITE" id="PS50106">
    <property type="entry name" value="PDZ"/>
    <property type="match status" value="1"/>
</dbReference>
<dbReference type="PROSITE" id="PS51257">
    <property type="entry name" value="PROKAR_LIPOPROTEIN"/>
    <property type="match status" value="1"/>
</dbReference>
<dbReference type="Proteomes" id="UP000537126">
    <property type="component" value="Unassembled WGS sequence"/>
</dbReference>
<dbReference type="SUPFAM" id="SSF52096">
    <property type="entry name" value="ClpP/crotonase"/>
    <property type="match status" value="1"/>
</dbReference>
<dbReference type="Pfam" id="PF03572">
    <property type="entry name" value="Peptidase_S41"/>
    <property type="match status" value="1"/>
</dbReference>
<accession>A0A846MS02</accession>
<dbReference type="RefSeq" id="WP_166920105.1">
    <property type="nucleotide sequence ID" value="NZ_JAASRN010000002.1"/>
</dbReference>
<dbReference type="Gene3D" id="3.90.226.10">
    <property type="entry name" value="2-enoyl-CoA Hydratase, Chain A, domain 1"/>
    <property type="match status" value="1"/>
</dbReference>
<proteinExistence type="predicted"/>
<dbReference type="Pfam" id="PF18294">
    <property type="entry name" value="Pept_S41_N"/>
    <property type="match status" value="1"/>
</dbReference>
<dbReference type="Gene3D" id="2.30.42.10">
    <property type="match status" value="1"/>
</dbReference>
<name>A0A846MS02_9BACT</name>
<dbReference type="AlphaFoldDB" id="A0A846MS02"/>
<dbReference type="InterPro" id="IPR001478">
    <property type="entry name" value="PDZ"/>
</dbReference>
<dbReference type="EMBL" id="JAASRN010000002">
    <property type="protein sequence ID" value="NIK74438.1"/>
    <property type="molecule type" value="Genomic_DNA"/>
</dbReference>
<dbReference type="InterPro" id="IPR041489">
    <property type="entry name" value="PDZ_6"/>
</dbReference>
<sequence>MKRISSTLLAFLLLLTACRRQESVMPITQFVWEVMDLYYLWNDQMPRVDWRKYTDPHLLLEDLRYKPRDRWSTLYDNGPEFLAYLQSGQLKAFGFGMKWDANNQLRVAYVYANSPAARAGLQRGDIILEVNGQAPTPNTPISFTETSTLKVKKRDSGTEESITMTREVLDINPILATRVIENNGIKIGYVCFNVFLSDAAPLLNQTFNYLKNEGVQEMILDLRYNGGGDVKVAQHLGSLLAPTAAIGNVFMKQVYNQKNSANNKVRYFEEKDARLNLSRLVVITTGSTASASELIINGLRPFMEVKLVGSTTAGKNVGSAVFTHLNYAFLPIIFESRNANDESDYYDGFVPDHQSDDDLSHDFGDPQEASLAAAISYLVNGTFPGVQPRKIPQKASLWQDTPPVDIMVEVE</sequence>
<dbReference type="GO" id="GO:0006508">
    <property type="term" value="P:proteolysis"/>
    <property type="evidence" value="ECO:0007669"/>
    <property type="project" value="InterPro"/>
</dbReference>
<dbReference type="SUPFAM" id="SSF50156">
    <property type="entry name" value="PDZ domain-like"/>
    <property type="match status" value="1"/>
</dbReference>
<dbReference type="SMART" id="SM00228">
    <property type="entry name" value="PDZ"/>
    <property type="match status" value="1"/>
</dbReference>
<dbReference type="PANTHER" id="PTHR32060:SF30">
    <property type="entry name" value="CARBOXY-TERMINAL PROCESSING PROTEASE CTPA"/>
    <property type="match status" value="1"/>
</dbReference>
<dbReference type="GO" id="GO:0007165">
    <property type="term" value="P:signal transduction"/>
    <property type="evidence" value="ECO:0007669"/>
    <property type="project" value="TreeGrafter"/>
</dbReference>
<dbReference type="InterPro" id="IPR036034">
    <property type="entry name" value="PDZ_sf"/>
</dbReference>
<gene>
    <name evidence="2" type="ORF">FHS56_001951</name>
</gene>
<evidence type="ECO:0000313" key="2">
    <source>
        <dbReference type="EMBL" id="NIK74438.1"/>
    </source>
</evidence>
<protein>
    <recommendedName>
        <fullName evidence="1">PDZ domain-containing protein</fullName>
    </recommendedName>
</protein>
<comment type="caution">
    <text evidence="2">The sequence shown here is derived from an EMBL/GenBank/DDBJ whole genome shotgun (WGS) entry which is preliminary data.</text>
</comment>
<dbReference type="InterPro" id="IPR041613">
    <property type="entry name" value="Pept_S41_N"/>
</dbReference>
<evidence type="ECO:0000259" key="1">
    <source>
        <dbReference type="PROSITE" id="PS50106"/>
    </source>
</evidence>
<reference evidence="2 3" key="1">
    <citation type="submission" date="2020-03" db="EMBL/GenBank/DDBJ databases">
        <title>Genomic Encyclopedia of Type Strains, Phase IV (KMG-IV): sequencing the most valuable type-strain genomes for metagenomic binning, comparative biology and taxonomic classification.</title>
        <authorList>
            <person name="Goeker M."/>
        </authorList>
    </citation>
    <scope>NUCLEOTIDE SEQUENCE [LARGE SCALE GENOMIC DNA]</scope>
    <source>
        <strain evidence="2 3">DSM 5718</strain>
    </source>
</reference>
<dbReference type="InterPro" id="IPR005151">
    <property type="entry name" value="Tail-specific_protease"/>
</dbReference>
<dbReference type="InterPro" id="IPR029045">
    <property type="entry name" value="ClpP/crotonase-like_dom_sf"/>
</dbReference>
<organism evidence="2 3">
    <name type="scientific">Thermonema lapsum</name>
    <dbReference type="NCBI Taxonomy" id="28195"/>
    <lineage>
        <taxon>Bacteria</taxon>
        <taxon>Pseudomonadati</taxon>
        <taxon>Bacteroidota</taxon>
        <taxon>Cytophagia</taxon>
        <taxon>Cytophagales</taxon>
        <taxon>Thermonemataceae</taxon>
        <taxon>Thermonema</taxon>
    </lineage>
</organism>
<dbReference type="GO" id="GO:0030288">
    <property type="term" value="C:outer membrane-bounded periplasmic space"/>
    <property type="evidence" value="ECO:0007669"/>
    <property type="project" value="TreeGrafter"/>
</dbReference>
<dbReference type="GO" id="GO:0008236">
    <property type="term" value="F:serine-type peptidase activity"/>
    <property type="evidence" value="ECO:0007669"/>
    <property type="project" value="InterPro"/>
</dbReference>
<dbReference type="Gene3D" id="3.30.750.170">
    <property type="match status" value="1"/>
</dbReference>
<dbReference type="CDD" id="cd07561">
    <property type="entry name" value="Peptidase_S41_CPP_like"/>
    <property type="match status" value="1"/>
</dbReference>
<dbReference type="Pfam" id="PF17820">
    <property type="entry name" value="PDZ_6"/>
    <property type="match status" value="1"/>
</dbReference>
<keyword evidence="3" id="KW-1185">Reference proteome</keyword>
<evidence type="ECO:0000313" key="3">
    <source>
        <dbReference type="Proteomes" id="UP000537126"/>
    </source>
</evidence>